<feature type="compositionally biased region" description="Basic and acidic residues" evidence="2">
    <location>
        <begin position="429"/>
        <end position="439"/>
    </location>
</feature>
<dbReference type="PANTHER" id="PTHR14894">
    <property type="entry name" value="CDK5 REGULATORY SUBUNIT-ASSOCIATED PROTEIN 3"/>
    <property type="match status" value="1"/>
</dbReference>
<accession>A0A1Y1I6H3</accession>
<dbReference type="STRING" id="105231.A0A1Y1I6H3"/>
<dbReference type="Pfam" id="PF05600">
    <property type="entry name" value="CDK5RAP3"/>
    <property type="match status" value="2"/>
</dbReference>
<keyword evidence="4" id="KW-1185">Reference proteome</keyword>
<dbReference type="Proteomes" id="UP000054558">
    <property type="component" value="Unassembled WGS sequence"/>
</dbReference>
<dbReference type="OMA" id="CRLYEKN"/>
<protein>
    <recommendedName>
        <fullName evidence="5">CDK5RAP3-like protein</fullName>
    </recommendedName>
</protein>
<dbReference type="GO" id="GO:0007346">
    <property type="term" value="P:regulation of mitotic cell cycle"/>
    <property type="evidence" value="ECO:0000318"/>
    <property type="project" value="GO_Central"/>
</dbReference>
<dbReference type="EMBL" id="DF237190">
    <property type="protein sequence ID" value="GAQ85552.1"/>
    <property type="molecule type" value="Genomic_DNA"/>
</dbReference>
<organism evidence="3 4">
    <name type="scientific">Klebsormidium nitens</name>
    <name type="common">Green alga</name>
    <name type="synonym">Ulothrix nitens</name>
    <dbReference type="NCBI Taxonomy" id="105231"/>
    <lineage>
        <taxon>Eukaryota</taxon>
        <taxon>Viridiplantae</taxon>
        <taxon>Streptophyta</taxon>
        <taxon>Klebsormidiophyceae</taxon>
        <taxon>Klebsormidiales</taxon>
        <taxon>Klebsormidiaceae</taxon>
        <taxon>Klebsormidium</taxon>
    </lineage>
</organism>
<reference evidence="3 4" key="1">
    <citation type="journal article" date="2014" name="Nat. Commun.">
        <title>Klebsormidium flaccidum genome reveals primary factors for plant terrestrial adaptation.</title>
        <authorList>
            <person name="Hori K."/>
            <person name="Maruyama F."/>
            <person name="Fujisawa T."/>
            <person name="Togashi T."/>
            <person name="Yamamoto N."/>
            <person name="Seo M."/>
            <person name="Sato S."/>
            <person name="Yamada T."/>
            <person name="Mori H."/>
            <person name="Tajima N."/>
            <person name="Moriyama T."/>
            <person name="Ikeuchi M."/>
            <person name="Watanabe M."/>
            <person name="Wada H."/>
            <person name="Kobayashi K."/>
            <person name="Saito M."/>
            <person name="Masuda T."/>
            <person name="Sasaki-Sekimoto Y."/>
            <person name="Mashiguchi K."/>
            <person name="Awai K."/>
            <person name="Shimojima M."/>
            <person name="Masuda S."/>
            <person name="Iwai M."/>
            <person name="Nobusawa T."/>
            <person name="Narise T."/>
            <person name="Kondo S."/>
            <person name="Saito H."/>
            <person name="Sato R."/>
            <person name="Murakawa M."/>
            <person name="Ihara Y."/>
            <person name="Oshima-Yamada Y."/>
            <person name="Ohtaka K."/>
            <person name="Satoh M."/>
            <person name="Sonobe K."/>
            <person name="Ishii M."/>
            <person name="Ohtani R."/>
            <person name="Kanamori-Sato M."/>
            <person name="Honoki R."/>
            <person name="Miyazaki D."/>
            <person name="Mochizuki H."/>
            <person name="Umetsu J."/>
            <person name="Higashi K."/>
            <person name="Shibata D."/>
            <person name="Kamiya Y."/>
            <person name="Sato N."/>
            <person name="Nakamura Y."/>
            <person name="Tabata S."/>
            <person name="Ida S."/>
            <person name="Kurokawa K."/>
            <person name="Ohta H."/>
        </authorList>
    </citation>
    <scope>NUCLEOTIDE SEQUENCE [LARGE SCALE GENOMIC DNA]</scope>
    <source>
        <strain evidence="3 4">NIES-2285</strain>
    </source>
</reference>
<feature type="region of interest" description="Disordered" evidence="2">
    <location>
        <begin position="410"/>
        <end position="439"/>
    </location>
</feature>
<comment type="similarity">
    <text evidence="1">Belongs to the CDK5RAP3 family.</text>
</comment>
<evidence type="ECO:0000256" key="1">
    <source>
        <dbReference type="ARBA" id="ARBA00007478"/>
    </source>
</evidence>
<dbReference type="InterPro" id="IPR008491">
    <property type="entry name" value="CDK5RAP3"/>
</dbReference>
<sequence length="608" mass="65956">MAAALIQKLSEAPGSASKQAEQELPIDINYSKLADWLVDRKRVPSDWRKKLSAVHHLRDAALTALPKTLDPSFLNLSSETTGYLEVKHVRDTLAELNPETRGLFGRLSGAAGQWDAVVQAYEKGALFLGEAALDLVRLVNYEVPFQRKQIARWQQQLADLDKKEAEFRKNAGVSAQRYKQACEELGIQGTDVRSELLGLARHLPGVFNRVVSKLCSQELGEAGEFYQAFVKYAHTESEETAGLILPTLSGLRASPPETLADDVTLKTVQDTSAKTAASPSESPVPPTIDWGIDASETTLAEAPASINWDVDVSGGQEQPDAAPPGINWDVDLAEASGDAEGGSENRADAPPGIDWGIDISALGIEEASGAPQIDWDVQVPEPSDGADPTAGSGPTINWDIDLTEAAEANSPAEIDWDIGGESNANGGLETREEKGAGVEHPLSKADFRRALLDDLFELRAFLTQRVSEMESQAGQLAVSAATSLQQATVDSVRAMETHVAEAIGLLTNRRTRDLIMITHSPKLLERVQSSLHQRRAQEKKSLESIADVDRKRLELRSTLAATWPAEKALVFRVKQIKHESEQVLSQQYNGRPVNIIGEINNVLGAAIQ</sequence>
<dbReference type="PANTHER" id="PTHR14894:SF0">
    <property type="entry name" value="CDK5 REGULATORY SUBUNIT-ASSOCIATED PROTEIN 3"/>
    <property type="match status" value="1"/>
</dbReference>
<evidence type="ECO:0000313" key="4">
    <source>
        <dbReference type="Proteomes" id="UP000054558"/>
    </source>
</evidence>
<dbReference type="OrthoDB" id="340432at2759"/>
<name>A0A1Y1I6H3_KLENI</name>
<dbReference type="AlphaFoldDB" id="A0A1Y1I6H3"/>
<gene>
    <name evidence="3" type="ORF">KFL_002410020</name>
</gene>
<evidence type="ECO:0000256" key="2">
    <source>
        <dbReference type="SAM" id="MobiDB-lite"/>
    </source>
</evidence>
<evidence type="ECO:0000313" key="3">
    <source>
        <dbReference type="EMBL" id="GAQ85552.1"/>
    </source>
</evidence>
<evidence type="ECO:0008006" key="5">
    <source>
        <dbReference type="Google" id="ProtNLM"/>
    </source>
</evidence>
<proteinExistence type="inferred from homology"/>
<dbReference type="GO" id="GO:0012505">
    <property type="term" value="C:endomembrane system"/>
    <property type="evidence" value="ECO:0000318"/>
    <property type="project" value="GO_Central"/>
</dbReference>